<dbReference type="InParanoid" id="T0Q9V0"/>
<dbReference type="GeneID" id="19952842"/>
<gene>
    <name evidence="2" type="ORF">SDRG_12115</name>
</gene>
<dbReference type="OrthoDB" id="10565726at2759"/>
<reference evidence="2 3" key="1">
    <citation type="submission" date="2012-04" db="EMBL/GenBank/DDBJ databases">
        <title>The Genome Sequence of Saprolegnia declina VS20.</title>
        <authorList>
            <consortium name="The Broad Institute Genome Sequencing Platform"/>
            <person name="Russ C."/>
            <person name="Nusbaum C."/>
            <person name="Tyler B."/>
            <person name="van West P."/>
            <person name="Dieguez-Uribeondo J."/>
            <person name="de Bruijn I."/>
            <person name="Tripathy S."/>
            <person name="Jiang R."/>
            <person name="Young S.K."/>
            <person name="Zeng Q."/>
            <person name="Gargeya S."/>
            <person name="Fitzgerald M."/>
            <person name="Haas B."/>
            <person name="Abouelleil A."/>
            <person name="Alvarado L."/>
            <person name="Arachchi H.M."/>
            <person name="Berlin A."/>
            <person name="Chapman S.B."/>
            <person name="Goldberg J."/>
            <person name="Griggs A."/>
            <person name="Gujja S."/>
            <person name="Hansen M."/>
            <person name="Howarth C."/>
            <person name="Imamovic A."/>
            <person name="Larimer J."/>
            <person name="McCowen C."/>
            <person name="Montmayeur A."/>
            <person name="Murphy C."/>
            <person name="Neiman D."/>
            <person name="Pearson M."/>
            <person name="Priest M."/>
            <person name="Roberts A."/>
            <person name="Saif S."/>
            <person name="Shea T."/>
            <person name="Sisk P."/>
            <person name="Sykes S."/>
            <person name="Wortman J."/>
            <person name="Nusbaum C."/>
            <person name="Birren B."/>
        </authorList>
    </citation>
    <scope>NUCLEOTIDE SEQUENCE [LARGE SCALE GENOMIC DNA]</scope>
    <source>
        <strain evidence="2 3">VS20</strain>
    </source>
</reference>
<sequence length="394" mass="44441">MILASCLTRQSDKRLLASAVCHDDQAAPQMLQTALDMLTHAKLNASGSILNPSFHLHYVVDEAVAFTVLVDPTCAVTTAQRYLFELRSEFQGYLTTPQGYMAAMALTPLACTAFESEMDHLHTKYNMTLVIHNDITEIMHLTWAVQRLGAMYQGIDDEVERQPLFLPDDWDADTWPFHVYWMYKASAVVGHGKAVQRVLKKGLVILANTKPTASGTVLEAAFCLHFEVDGSVIFAVVVHRQYAASLAHKYLYELREAFYAYQMTPLGHMCLFVRKVRRVDTDECCRTGTALTPLACAAFEPEMHRLHARYDENLVLHSDVLLDLHLTLHLPAIREAARAINAEIINQPLLIPDDEWDGASEPSHVALKRQLRRHRRLAVLVIAVLLALWVWCGR</sequence>
<keyword evidence="1" id="KW-0472">Membrane</keyword>
<evidence type="ECO:0000313" key="3">
    <source>
        <dbReference type="Proteomes" id="UP000030762"/>
    </source>
</evidence>
<feature type="transmembrane region" description="Helical" evidence="1">
    <location>
        <begin position="377"/>
        <end position="393"/>
    </location>
</feature>
<dbReference type="Gene3D" id="3.30.450.50">
    <property type="entry name" value="Longin domain"/>
    <property type="match status" value="2"/>
</dbReference>
<evidence type="ECO:0000313" key="2">
    <source>
        <dbReference type="EMBL" id="EQC30265.1"/>
    </source>
</evidence>
<evidence type="ECO:0000256" key="1">
    <source>
        <dbReference type="SAM" id="Phobius"/>
    </source>
</evidence>
<dbReference type="RefSeq" id="XP_008616397.1">
    <property type="nucleotide sequence ID" value="XM_008618175.1"/>
</dbReference>
<organism evidence="2 3">
    <name type="scientific">Saprolegnia diclina (strain VS20)</name>
    <dbReference type="NCBI Taxonomy" id="1156394"/>
    <lineage>
        <taxon>Eukaryota</taxon>
        <taxon>Sar</taxon>
        <taxon>Stramenopiles</taxon>
        <taxon>Oomycota</taxon>
        <taxon>Saprolegniomycetes</taxon>
        <taxon>Saprolegniales</taxon>
        <taxon>Saprolegniaceae</taxon>
        <taxon>Saprolegnia</taxon>
    </lineage>
</organism>
<dbReference type="InterPro" id="IPR011012">
    <property type="entry name" value="Longin-like_dom_sf"/>
</dbReference>
<name>T0Q9V0_SAPDV</name>
<dbReference type="VEuPathDB" id="FungiDB:SDRG_12115"/>
<protein>
    <recommendedName>
        <fullName evidence="4">Longin domain-containing protein</fullName>
    </recommendedName>
</protein>
<keyword evidence="1" id="KW-0812">Transmembrane</keyword>
<evidence type="ECO:0008006" key="4">
    <source>
        <dbReference type="Google" id="ProtNLM"/>
    </source>
</evidence>
<dbReference type="EMBL" id="JH767177">
    <property type="protein sequence ID" value="EQC30265.1"/>
    <property type="molecule type" value="Genomic_DNA"/>
</dbReference>
<proteinExistence type="predicted"/>
<keyword evidence="3" id="KW-1185">Reference proteome</keyword>
<keyword evidence="1" id="KW-1133">Transmembrane helix</keyword>
<accession>T0Q9V0</accession>
<dbReference type="AlphaFoldDB" id="T0Q9V0"/>
<dbReference type="SUPFAM" id="SSF64356">
    <property type="entry name" value="SNARE-like"/>
    <property type="match status" value="1"/>
</dbReference>
<dbReference type="Proteomes" id="UP000030762">
    <property type="component" value="Unassembled WGS sequence"/>
</dbReference>